<dbReference type="PANTHER" id="PTHR13707">
    <property type="entry name" value="KETOACID-COENZYME A TRANSFERASE"/>
    <property type="match status" value="1"/>
</dbReference>
<keyword evidence="2 3" id="KW-0808">Transferase</keyword>
<dbReference type="GO" id="GO:0008410">
    <property type="term" value="F:CoA-transferase activity"/>
    <property type="evidence" value="ECO:0007669"/>
    <property type="project" value="InterPro"/>
</dbReference>
<dbReference type="NCBIfam" id="TIGR02428">
    <property type="entry name" value="pcaJ_scoB_fam"/>
    <property type="match status" value="1"/>
</dbReference>
<protein>
    <submittedName>
        <fullName evidence="3">CoA transferase subunit B</fullName>
    </submittedName>
</protein>
<gene>
    <name evidence="3" type="ORF">FZC74_13820</name>
</gene>
<proteinExistence type="inferred from homology"/>
<evidence type="ECO:0000256" key="1">
    <source>
        <dbReference type="ARBA" id="ARBA00007047"/>
    </source>
</evidence>
<dbReference type="Pfam" id="PF01144">
    <property type="entry name" value="CoA_trans"/>
    <property type="match status" value="1"/>
</dbReference>
<dbReference type="AlphaFoldDB" id="A0AA94WPP9"/>
<dbReference type="Gene3D" id="3.40.1080.10">
    <property type="entry name" value="Glutaconate Coenzyme A-transferase"/>
    <property type="match status" value="1"/>
</dbReference>
<dbReference type="PANTHER" id="PTHR13707:SF57">
    <property type="entry name" value="SUCCINYL-COA:3-KETOACID COENZYME A TRANSFERASE SUBUNIT B-RELATED"/>
    <property type="match status" value="1"/>
</dbReference>
<name>A0AA94WPP9_9BACI</name>
<dbReference type="InterPro" id="IPR037171">
    <property type="entry name" value="NagB/RpiA_transferase-like"/>
</dbReference>
<dbReference type="InterPro" id="IPR012791">
    <property type="entry name" value="3-oxoacid_CoA-transf_B"/>
</dbReference>
<dbReference type="SUPFAM" id="SSF100950">
    <property type="entry name" value="NagB/RpiA/CoA transferase-like"/>
    <property type="match status" value="1"/>
</dbReference>
<evidence type="ECO:0000313" key="4">
    <source>
        <dbReference type="Proteomes" id="UP000323393"/>
    </source>
</evidence>
<dbReference type="RefSeq" id="WP_148966289.1">
    <property type="nucleotide sequence ID" value="NZ_VTEU01000005.1"/>
</dbReference>
<comment type="caution">
    <text evidence="3">The sequence shown here is derived from an EMBL/GenBank/DDBJ whole genome shotgun (WGS) entry which is preliminary data.</text>
</comment>
<dbReference type="Proteomes" id="UP000323393">
    <property type="component" value="Unassembled WGS sequence"/>
</dbReference>
<organism evidence="3 4">
    <name type="scientific">Sutcliffiella horikoshii</name>
    <dbReference type="NCBI Taxonomy" id="79883"/>
    <lineage>
        <taxon>Bacteria</taxon>
        <taxon>Bacillati</taxon>
        <taxon>Bacillota</taxon>
        <taxon>Bacilli</taxon>
        <taxon>Bacillales</taxon>
        <taxon>Bacillaceae</taxon>
        <taxon>Sutcliffiella</taxon>
    </lineage>
</organism>
<evidence type="ECO:0000313" key="3">
    <source>
        <dbReference type="EMBL" id="TYS58068.1"/>
    </source>
</evidence>
<reference evidence="3 4" key="1">
    <citation type="submission" date="2019-08" db="EMBL/GenBank/DDBJ databases">
        <title>Bacillus genomes from the desert of Cuatro Cienegas, Coahuila.</title>
        <authorList>
            <person name="Olmedo-Alvarez G."/>
        </authorList>
    </citation>
    <scope>NUCLEOTIDE SEQUENCE [LARGE SCALE GENOMIC DNA]</scope>
    <source>
        <strain evidence="3 4">CH88_3T</strain>
    </source>
</reference>
<accession>A0AA94WPP9</accession>
<dbReference type="InterPro" id="IPR004165">
    <property type="entry name" value="CoA_trans_fam_I"/>
</dbReference>
<sequence>MGMGGNIRNLIAKRAAKEIENGMVVNLGIGIPSLVPNHLPENIHVFFQAENGILGMGSTPLPGEENENLCNAAGYPVSVRPGASYFDSALAFGMIRRGKLDITILGSLQVSEKGDLANWIVPGKRVPGMGGAMELSQKAKKVIVLMSHTDKFGNSKVVKSCSLPVTTPDCVNMIITDLAVFEIKKDVMLLTELMPGVNLEQVKEKTEATFTLSPAIYNGSNLMDGKGGMRWNRN</sequence>
<dbReference type="SMART" id="SM00882">
    <property type="entry name" value="CoA_trans"/>
    <property type="match status" value="1"/>
</dbReference>
<comment type="similarity">
    <text evidence="1">Belongs to the 3-oxoacid CoA-transferase subunit B family.</text>
</comment>
<evidence type="ECO:0000256" key="2">
    <source>
        <dbReference type="ARBA" id="ARBA00022679"/>
    </source>
</evidence>
<dbReference type="EMBL" id="VTEU01000005">
    <property type="protein sequence ID" value="TYS58068.1"/>
    <property type="molecule type" value="Genomic_DNA"/>
</dbReference>